<dbReference type="EMBL" id="RCMK01002209">
    <property type="protein sequence ID" value="KAG2883567.1"/>
    <property type="molecule type" value="Genomic_DNA"/>
</dbReference>
<comment type="caution">
    <text evidence="1">The sequence shown here is derived from an EMBL/GenBank/DDBJ whole genome shotgun (WGS) entry which is preliminary data.</text>
</comment>
<dbReference type="Proteomes" id="UP000736787">
    <property type="component" value="Unassembled WGS sequence"/>
</dbReference>
<reference evidence="1" key="1">
    <citation type="submission" date="2018-10" db="EMBL/GenBank/DDBJ databases">
        <title>Effector identification in a new, highly contiguous assembly of the strawberry crown rot pathogen Phytophthora cactorum.</title>
        <authorList>
            <person name="Armitage A.D."/>
            <person name="Nellist C.F."/>
            <person name="Bates H."/>
            <person name="Vickerstaff R.J."/>
            <person name="Harrison R.J."/>
        </authorList>
    </citation>
    <scope>NUCLEOTIDE SEQUENCE</scope>
    <source>
        <strain evidence="1">4040</strain>
    </source>
</reference>
<sequence>MMRDPGWLGLSDIWQVEEVIDYTPKCEERTIARSAIRQPRFECNSFRRGNTWSRSESRDEYDHENHRD</sequence>
<organism evidence="1 2">
    <name type="scientific">Phytophthora cactorum</name>
    <dbReference type="NCBI Taxonomy" id="29920"/>
    <lineage>
        <taxon>Eukaryota</taxon>
        <taxon>Sar</taxon>
        <taxon>Stramenopiles</taxon>
        <taxon>Oomycota</taxon>
        <taxon>Peronosporomycetes</taxon>
        <taxon>Peronosporales</taxon>
        <taxon>Peronosporaceae</taxon>
        <taxon>Phytophthora</taxon>
    </lineage>
</organism>
<dbReference type="AlphaFoldDB" id="A0A8T1AIU7"/>
<protein>
    <submittedName>
        <fullName evidence="1">Uncharacterized protein</fullName>
    </submittedName>
</protein>
<proteinExistence type="predicted"/>
<dbReference type="VEuPathDB" id="FungiDB:PC110_g22739"/>
<accession>A0A8T1AIU7</accession>
<name>A0A8T1AIU7_9STRA</name>
<gene>
    <name evidence="1" type="ORF">PC117_g25998</name>
</gene>
<evidence type="ECO:0000313" key="2">
    <source>
        <dbReference type="Proteomes" id="UP000736787"/>
    </source>
</evidence>
<evidence type="ECO:0000313" key="1">
    <source>
        <dbReference type="EMBL" id="KAG2883567.1"/>
    </source>
</evidence>